<dbReference type="Proteomes" id="UP000612282">
    <property type="component" value="Unassembled WGS sequence"/>
</dbReference>
<dbReference type="InterPro" id="IPR050204">
    <property type="entry name" value="AraC_XylS_family_regulators"/>
</dbReference>
<keyword evidence="1" id="KW-0805">Transcription regulation</keyword>
<dbReference type="InterPro" id="IPR018060">
    <property type="entry name" value="HTH_AraC"/>
</dbReference>
<dbReference type="PANTHER" id="PTHR46796:SF15">
    <property type="entry name" value="BLL1074 PROTEIN"/>
    <property type="match status" value="1"/>
</dbReference>
<organism evidence="5 6">
    <name type="scientific">Actinoplanes couchii</name>
    <dbReference type="NCBI Taxonomy" id="403638"/>
    <lineage>
        <taxon>Bacteria</taxon>
        <taxon>Bacillati</taxon>
        <taxon>Actinomycetota</taxon>
        <taxon>Actinomycetes</taxon>
        <taxon>Micromonosporales</taxon>
        <taxon>Micromonosporaceae</taxon>
        <taxon>Actinoplanes</taxon>
    </lineage>
</organism>
<dbReference type="PROSITE" id="PS01124">
    <property type="entry name" value="HTH_ARAC_FAMILY_2"/>
    <property type="match status" value="1"/>
</dbReference>
<dbReference type="Pfam" id="PF12833">
    <property type="entry name" value="HTH_18"/>
    <property type="match status" value="1"/>
</dbReference>
<protein>
    <submittedName>
        <fullName evidence="5">AraC family transcriptional regulator</fullName>
    </submittedName>
</protein>
<proteinExistence type="predicted"/>
<dbReference type="SMART" id="SM00342">
    <property type="entry name" value="HTH_ARAC"/>
    <property type="match status" value="1"/>
</dbReference>
<dbReference type="EMBL" id="BOMG01000116">
    <property type="protein sequence ID" value="GID60920.1"/>
    <property type="molecule type" value="Genomic_DNA"/>
</dbReference>
<evidence type="ECO:0000256" key="3">
    <source>
        <dbReference type="ARBA" id="ARBA00023163"/>
    </source>
</evidence>
<feature type="domain" description="HTH araC/xylS-type" evidence="4">
    <location>
        <begin position="135"/>
        <end position="233"/>
    </location>
</feature>
<name>A0ABQ3XR22_9ACTN</name>
<keyword evidence="3" id="KW-0804">Transcription</keyword>
<comment type="caution">
    <text evidence="5">The sequence shown here is derived from an EMBL/GenBank/DDBJ whole genome shotgun (WGS) entry which is preliminary data.</text>
</comment>
<reference evidence="5 6" key="1">
    <citation type="submission" date="2021-01" db="EMBL/GenBank/DDBJ databases">
        <title>Whole genome shotgun sequence of Actinoplanes couchii NBRC 106145.</title>
        <authorList>
            <person name="Komaki H."/>
            <person name="Tamura T."/>
        </authorList>
    </citation>
    <scope>NUCLEOTIDE SEQUENCE [LARGE SCALE GENOMIC DNA]</scope>
    <source>
        <strain evidence="5 6">NBRC 106145</strain>
    </source>
</reference>
<dbReference type="InterPro" id="IPR046532">
    <property type="entry name" value="DUF6597"/>
</dbReference>
<evidence type="ECO:0000256" key="1">
    <source>
        <dbReference type="ARBA" id="ARBA00023015"/>
    </source>
</evidence>
<keyword evidence="2" id="KW-0238">DNA-binding</keyword>
<sequence length="236" mass="25744">MSYAEWVPPVSLRASVACLWRRDVVADPAPGAILPDGCVDLIWENGRGVFLAGPDTRPVPTVPGRDQILRGVRFRPGAGGTVLGLPLDPLRNLRVDLAELHPSAARVLHGDLDPDEALRRLVAMTGAFAEERPPDPMLLAAARMLNDPATRVHELGARLEISERQLRRRFTAAVGYGPKTLHRVLRFQRFQRMLGGTGGLAEMAARAGYTDQAHLTRESAELAGQSPGELQRTMRA</sequence>
<evidence type="ECO:0000259" key="4">
    <source>
        <dbReference type="PROSITE" id="PS01124"/>
    </source>
</evidence>
<keyword evidence="6" id="KW-1185">Reference proteome</keyword>
<dbReference type="RefSeq" id="WP_203808387.1">
    <property type="nucleotide sequence ID" value="NZ_BAAAQE010000109.1"/>
</dbReference>
<dbReference type="Gene3D" id="1.10.10.60">
    <property type="entry name" value="Homeodomain-like"/>
    <property type="match status" value="1"/>
</dbReference>
<dbReference type="PANTHER" id="PTHR46796">
    <property type="entry name" value="HTH-TYPE TRANSCRIPTIONAL ACTIVATOR RHAS-RELATED"/>
    <property type="match status" value="1"/>
</dbReference>
<accession>A0ABQ3XR22</accession>
<gene>
    <name evidence="5" type="ORF">Aco03nite_093240</name>
</gene>
<dbReference type="Pfam" id="PF20240">
    <property type="entry name" value="DUF6597"/>
    <property type="match status" value="1"/>
</dbReference>
<evidence type="ECO:0000313" key="6">
    <source>
        <dbReference type="Proteomes" id="UP000612282"/>
    </source>
</evidence>
<evidence type="ECO:0000313" key="5">
    <source>
        <dbReference type="EMBL" id="GID60920.1"/>
    </source>
</evidence>
<evidence type="ECO:0000256" key="2">
    <source>
        <dbReference type="ARBA" id="ARBA00023125"/>
    </source>
</evidence>